<comment type="caution">
    <text evidence="1">The sequence shown here is derived from an EMBL/GenBank/DDBJ whole genome shotgun (WGS) entry which is preliminary data.</text>
</comment>
<evidence type="ECO:0000313" key="1">
    <source>
        <dbReference type="EMBL" id="GAH68765.1"/>
    </source>
</evidence>
<feature type="non-terminal residue" evidence="1">
    <location>
        <position position="1"/>
    </location>
</feature>
<dbReference type="Pfam" id="PF19821">
    <property type="entry name" value="Phage_capsid_2"/>
    <property type="match status" value="1"/>
</dbReference>
<reference evidence="1" key="1">
    <citation type="journal article" date="2014" name="Front. Microbiol.">
        <title>High frequency of phylogenetically diverse reductive dehalogenase-homologous genes in deep subseafloor sedimentary metagenomes.</title>
        <authorList>
            <person name="Kawai M."/>
            <person name="Futagami T."/>
            <person name="Toyoda A."/>
            <person name="Takaki Y."/>
            <person name="Nishi S."/>
            <person name="Hori S."/>
            <person name="Arai W."/>
            <person name="Tsubouchi T."/>
            <person name="Morono Y."/>
            <person name="Uchiyama I."/>
            <person name="Ito T."/>
            <person name="Fujiyama A."/>
            <person name="Inagaki F."/>
            <person name="Takami H."/>
        </authorList>
    </citation>
    <scope>NUCLEOTIDE SEQUENCE</scope>
    <source>
        <strain evidence="1">Expedition CK06-06</strain>
    </source>
</reference>
<accession>X1IHN5</accession>
<gene>
    <name evidence="1" type="ORF">S03H2_48978</name>
</gene>
<protein>
    <recommendedName>
        <fullName evidence="2">Phage major capsid protein</fullName>
    </recommendedName>
</protein>
<organism evidence="1">
    <name type="scientific">marine sediment metagenome</name>
    <dbReference type="NCBI Taxonomy" id="412755"/>
    <lineage>
        <taxon>unclassified sequences</taxon>
        <taxon>metagenomes</taxon>
        <taxon>ecological metagenomes</taxon>
    </lineage>
</organism>
<dbReference type="EMBL" id="BARU01030920">
    <property type="protein sequence ID" value="GAH68765.1"/>
    <property type="molecule type" value="Genomic_DNA"/>
</dbReference>
<proteinExistence type="predicted"/>
<evidence type="ECO:0008006" key="2">
    <source>
        <dbReference type="Google" id="ProtNLM"/>
    </source>
</evidence>
<dbReference type="AlphaFoldDB" id="X1IHN5"/>
<name>X1IHN5_9ZZZZ</name>
<sequence length="246" mass="26783">YLYWERLGATEAIEIPGRHSNTPNIEPDHSRRRSTANAYVWATLLDRTDAGRLLVDPKGPYQTVAKNAMNRRKDRIILAALGGIAAAGKAGGTPVPLPAAQKIASGGVGMTIAKLLGAKQILDEAEAEGERIFVCPSESIIDLLGTTEVTSADYNSVKALVTGEVNSFLGFTFKQTELIYLENGSTGLLWYNYAYCKGAIGFGKIEEITVRLTERADKNYSWQPYVSMDMGATRVEDEMVVEVASE</sequence>
<dbReference type="InterPro" id="IPR045565">
    <property type="entry name" value="Phage_capsid_2"/>
</dbReference>